<protein>
    <recommendedName>
        <fullName evidence="5">Acyl-CoA synthetase</fullName>
    </recommendedName>
</protein>
<dbReference type="SUPFAM" id="SSF56801">
    <property type="entry name" value="Acetyl-CoA synthetase-like"/>
    <property type="match status" value="1"/>
</dbReference>
<keyword evidence="4" id="KW-0443">Lipid metabolism</keyword>
<accession>A0ABV6DXF3</accession>
<comment type="caution">
    <text evidence="7">The sequence shown here is derived from an EMBL/GenBank/DDBJ whole genome shotgun (WGS) entry which is preliminary data.</text>
</comment>
<dbReference type="Pfam" id="PF23562">
    <property type="entry name" value="AMP-binding_C_3"/>
    <property type="match status" value="1"/>
</dbReference>
<dbReference type="InterPro" id="IPR020845">
    <property type="entry name" value="AMP-binding_CS"/>
</dbReference>
<name>A0ABV6DXF3_9ACTN</name>
<dbReference type="InterPro" id="IPR000873">
    <property type="entry name" value="AMP-dep_synth/lig_dom"/>
</dbReference>
<evidence type="ECO:0000259" key="6">
    <source>
        <dbReference type="Pfam" id="PF00501"/>
    </source>
</evidence>
<evidence type="ECO:0000256" key="4">
    <source>
        <dbReference type="ARBA" id="ARBA00023098"/>
    </source>
</evidence>
<evidence type="ECO:0000256" key="1">
    <source>
        <dbReference type="ARBA" id="ARBA00006432"/>
    </source>
</evidence>
<dbReference type="CDD" id="cd05907">
    <property type="entry name" value="VL_LC_FACS_like"/>
    <property type="match status" value="1"/>
</dbReference>
<dbReference type="RefSeq" id="WP_378517027.1">
    <property type="nucleotide sequence ID" value="NZ_CBCSDI010000054.1"/>
</dbReference>
<gene>
    <name evidence="7" type="ORF">ACFFJG_02475</name>
</gene>
<reference evidence="7 8" key="1">
    <citation type="submission" date="2024-09" db="EMBL/GenBank/DDBJ databases">
        <authorList>
            <person name="Sun Q."/>
            <person name="Mori K."/>
        </authorList>
    </citation>
    <scope>NUCLEOTIDE SEQUENCE [LARGE SCALE GENOMIC DNA]</scope>
    <source>
        <strain evidence="7 8">CCM 8654</strain>
    </source>
</reference>
<dbReference type="Proteomes" id="UP001589698">
    <property type="component" value="Unassembled WGS sequence"/>
</dbReference>
<dbReference type="EMBL" id="JBHLXH010000001">
    <property type="protein sequence ID" value="MFC0221333.1"/>
    <property type="molecule type" value="Genomic_DNA"/>
</dbReference>
<keyword evidence="3" id="KW-0276">Fatty acid metabolism</keyword>
<evidence type="ECO:0000256" key="3">
    <source>
        <dbReference type="ARBA" id="ARBA00022832"/>
    </source>
</evidence>
<dbReference type="Gene3D" id="3.40.50.12780">
    <property type="entry name" value="N-terminal domain of ligase-like"/>
    <property type="match status" value="1"/>
</dbReference>
<comment type="similarity">
    <text evidence="1">Belongs to the ATP-dependent AMP-binding enzyme family.</text>
</comment>
<keyword evidence="8" id="KW-1185">Reference proteome</keyword>
<keyword evidence="2" id="KW-0436">Ligase</keyword>
<evidence type="ECO:0000256" key="2">
    <source>
        <dbReference type="ARBA" id="ARBA00022598"/>
    </source>
</evidence>
<feature type="domain" description="AMP-dependent synthetase/ligase" evidence="6">
    <location>
        <begin position="25"/>
        <end position="426"/>
    </location>
</feature>
<sequence length="598" mass="64293">MREFSTPLSITIPSTGNLTDDVVTNAAEAPEAVVFSRRDGDAWSDVTAAQFHDEVRAVAKGLVAAGVEPGDRVALLSKTRYEWTLVDYAIWFAGAVGVPIYETSSAEQIAWILSDSGARAVVAEGPDHLARVREAREAGDLPELQHVWSIEDNAVDVLQRLGSDITDAVLEERRTAATPQSLATLIYTSGTTGRPKGCMLTHGNFMFELGVAVDELQDLFDTEGAATLLFLPLAHVFARIIQVGCVKSRARMGHSADIKNLVADLGEFRPTFILAVPRVFEKVFNSASQRATADGRGKVFDRAADVAIAWSRALDGPRVPVRLRVQHALFDRLVYGRLRQALGGSCTYAISGGAPLGDRLSHFYRGIGLVVLEGYGLTETTAALSANLPGAIKVGTVGRPFPGTSVRVGDDGELLFRGGQVFAGYWGNEDATREAVDADGWFHTGDVGEVDDEGFVRITGRKKEILVTAGGKNVAPAVLEDRLRAHALVDQCLVVGDGQPFIGALVTLDRETLPAWAEQHGKTTDVASLVDDPDLVAAVQEAVDEANKAVSKAESIRKFTILPGEWTEEGGQLTPSLKLKRNVVVREARAEIEALYLS</sequence>
<evidence type="ECO:0000256" key="5">
    <source>
        <dbReference type="ARBA" id="ARBA00032875"/>
    </source>
</evidence>
<dbReference type="Pfam" id="PF00501">
    <property type="entry name" value="AMP-binding"/>
    <property type="match status" value="1"/>
</dbReference>
<organism evidence="7 8">
    <name type="scientific">Nocardioides zeicaulis</name>
    <dbReference type="NCBI Taxonomy" id="1776857"/>
    <lineage>
        <taxon>Bacteria</taxon>
        <taxon>Bacillati</taxon>
        <taxon>Actinomycetota</taxon>
        <taxon>Actinomycetes</taxon>
        <taxon>Propionibacteriales</taxon>
        <taxon>Nocardioidaceae</taxon>
        <taxon>Nocardioides</taxon>
    </lineage>
</organism>
<evidence type="ECO:0000313" key="7">
    <source>
        <dbReference type="EMBL" id="MFC0221333.1"/>
    </source>
</evidence>
<dbReference type="PANTHER" id="PTHR43272:SF32">
    <property type="entry name" value="AMP-DEPENDENT SYNTHETASE_LIGASE DOMAIN-CONTAINING PROTEIN"/>
    <property type="match status" value="1"/>
</dbReference>
<dbReference type="PROSITE" id="PS00455">
    <property type="entry name" value="AMP_BINDING"/>
    <property type="match status" value="1"/>
</dbReference>
<dbReference type="InterPro" id="IPR042099">
    <property type="entry name" value="ANL_N_sf"/>
</dbReference>
<evidence type="ECO:0000313" key="8">
    <source>
        <dbReference type="Proteomes" id="UP001589698"/>
    </source>
</evidence>
<proteinExistence type="inferred from homology"/>
<dbReference type="PANTHER" id="PTHR43272">
    <property type="entry name" value="LONG-CHAIN-FATTY-ACID--COA LIGASE"/>
    <property type="match status" value="1"/>
</dbReference>